<keyword evidence="2" id="KW-1185">Reference proteome</keyword>
<sequence length="634" mass="69560">MIWNLRHTAAQSLLVLGLLVLASGFLIFPGNVSAQEPTPAGDLTQVIDNAKSEFKTVTPADVATAKSTLQTKLNSLQSLLSNGSSENEQAWKDFLRWDDLQAQLSAETPDMRTLEEIYLKFKGSYAGLDKKQVVSARQALRTYINLAYFVQVDQYKQQFDMQLKTLSEAVKRYTQKATGDDARSIGAILGWLEQGNQVPASVKMIRNKLDQPNLYASVSRELIAGGIRRSVDQVSPVREVILGTNVRGTAHMVGDVDVNLVPSKNRGLIELTLTGTVSSDNVGVNGPATIYSTGYSTIGASKLLSVDKDGLTPSAAVAHADTTTTFNAICAKLRLVQKIATKRAYQQKSQAEAIASQRTETRIEGRFDNETKDLVADANTRLQEKLYRPLNGRDEFPDEINVSTTSDHLNLEVMQASQSQLAAPGPAPATEDKQADLTLKLHESIVNNYGETFLAGVKLTDERLVELLKERDAEIPEELQITPDTDPWSITFDYQSPIQVVFDNDTLKIGIRGRQFTRGDNEVNRTIAISADYKIEKGENGTLLTRTGPVVVDFPTQERLGPLDLTAKTFLRKKFEAVFKQEIVGEGIKLEGQLEKAGTLRISSLSVTPGWFVGSWRLEAPAPAAATEVTSVVE</sequence>
<organism evidence="1 2">
    <name type="scientific">Bremerella alba</name>
    <dbReference type="NCBI Taxonomy" id="980252"/>
    <lineage>
        <taxon>Bacteria</taxon>
        <taxon>Pseudomonadati</taxon>
        <taxon>Planctomycetota</taxon>
        <taxon>Planctomycetia</taxon>
        <taxon>Pirellulales</taxon>
        <taxon>Pirellulaceae</taxon>
        <taxon>Bremerella</taxon>
    </lineage>
</organism>
<evidence type="ECO:0000313" key="1">
    <source>
        <dbReference type="EMBL" id="MBA2117547.1"/>
    </source>
</evidence>
<dbReference type="EMBL" id="JABRWO010000016">
    <property type="protein sequence ID" value="MBA2117547.1"/>
    <property type="molecule type" value="Genomic_DNA"/>
</dbReference>
<evidence type="ECO:0000313" key="2">
    <source>
        <dbReference type="Proteomes" id="UP000551616"/>
    </source>
</evidence>
<name>A0A7V9A9K5_9BACT</name>
<gene>
    <name evidence="1" type="ORF">HOV93_47460</name>
</gene>
<reference evidence="1 2" key="1">
    <citation type="submission" date="2020-05" db="EMBL/GenBank/DDBJ databases">
        <title>Bremerella alba sp. nov., a novel planctomycete isolated from the surface of the macroalga Fucus spiralis.</title>
        <authorList>
            <person name="Godinho O."/>
            <person name="Botelho R."/>
            <person name="Albuquerque L."/>
            <person name="Wiegand S."/>
            <person name="Da Costa M.S."/>
            <person name="Lobo-Da-Cunha A."/>
            <person name="Jogler C."/>
            <person name="Lage O.M."/>
        </authorList>
    </citation>
    <scope>NUCLEOTIDE SEQUENCE [LARGE SCALE GENOMIC DNA]</scope>
    <source>
        <strain evidence="1 2">FF15</strain>
    </source>
</reference>
<proteinExistence type="predicted"/>
<dbReference type="AlphaFoldDB" id="A0A7V9A9K5"/>
<accession>A0A7V9A9K5</accession>
<protein>
    <submittedName>
        <fullName evidence="1">Uncharacterized protein</fullName>
    </submittedName>
</protein>
<comment type="caution">
    <text evidence="1">The sequence shown here is derived from an EMBL/GenBank/DDBJ whole genome shotgun (WGS) entry which is preliminary data.</text>
</comment>
<dbReference type="RefSeq" id="WP_207398924.1">
    <property type="nucleotide sequence ID" value="NZ_JABRWO010000016.1"/>
</dbReference>
<dbReference type="Proteomes" id="UP000551616">
    <property type="component" value="Unassembled WGS sequence"/>
</dbReference>